<proteinExistence type="predicted"/>
<accession>A0ABR6VTF4</accession>
<dbReference type="EMBL" id="JACOAF010000025">
    <property type="protein sequence ID" value="MBC3540172.1"/>
    <property type="molecule type" value="Genomic_DNA"/>
</dbReference>
<dbReference type="InterPro" id="IPR029039">
    <property type="entry name" value="Flavoprotein-like_sf"/>
</dbReference>
<dbReference type="Gene3D" id="3.40.50.360">
    <property type="match status" value="1"/>
</dbReference>
<evidence type="ECO:0000313" key="5">
    <source>
        <dbReference type="Proteomes" id="UP000659698"/>
    </source>
</evidence>
<evidence type="ECO:0000256" key="1">
    <source>
        <dbReference type="ARBA" id="ARBA00022630"/>
    </source>
</evidence>
<dbReference type="Pfam" id="PF03358">
    <property type="entry name" value="FMN_red"/>
    <property type="match status" value="1"/>
</dbReference>
<reference evidence="4 5" key="1">
    <citation type="journal article" date="2019" name="Int. J. Syst. Evol. Microbiol.">
        <title>Rufibacter sediminis sp. nov., isolated from freshwater lake sediment.</title>
        <authorList>
            <person name="Qu J.H."/>
            <person name="Zhang L.J."/>
            <person name="Fu Y.H."/>
            <person name="Li H.F."/>
        </authorList>
    </citation>
    <scope>NUCLEOTIDE SEQUENCE [LARGE SCALE GENOMIC DNA]</scope>
    <source>
        <strain evidence="4 5">H-1</strain>
    </source>
</reference>
<keyword evidence="5" id="KW-1185">Reference proteome</keyword>
<dbReference type="PANTHER" id="PTHR43278">
    <property type="entry name" value="NAD(P)H-DEPENDENT FMN-CONTAINING OXIDOREDUCTASE YWQN-RELATED"/>
    <property type="match status" value="1"/>
</dbReference>
<sequence>MKKGIIIVGSSNSSGTTQKIASFIGARTNFQIIDLKTKTIGEFDYEFKNRNDDFLPLIRQIVEGYQTIVFATPVYWYAMSGTMKIFFDRLSDCLKTEKETGRKLRGMEMAVVCCGCDQKLKDGFYMPFIETAKYLGMTYLADMYCVEENGLPLINEAEVNVFLKAIEDGYSVVSR</sequence>
<comment type="caution">
    <text evidence="4">The sequence shown here is derived from an EMBL/GenBank/DDBJ whole genome shotgun (WGS) entry which is preliminary data.</text>
</comment>
<dbReference type="Proteomes" id="UP000659698">
    <property type="component" value="Unassembled WGS sequence"/>
</dbReference>
<organism evidence="4 5">
    <name type="scientific">Rufibacter sediminis</name>
    <dbReference type="NCBI Taxonomy" id="2762756"/>
    <lineage>
        <taxon>Bacteria</taxon>
        <taxon>Pseudomonadati</taxon>
        <taxon>Bacteroidota</taxon>
        <taxon>Cytophagia</taxon>
        <taxon>Cytophagales</taxon>
        <taxon>Hymenobacteraceae</taxon>
        <taxon>Rufibacter</taxon>
    </lineage>
</organism>
<dbReference type="PANTHER" id="PTHR43278:SF4">
    <property type="entry name" value="NAD(P)H-DEPENDENT FMN-CONTAINING OXIDOREDUCTASE YWQN-RELATED"/>
    <property type="match status" value="1"/>
</dbReference>
<name>A0ABR6VTF4_9BACT</name>
<keyword evidence="2" id="KW-0288">FMN</keyword>
<keyword evidence="1" id="KW-0285">Flavoprotein</keyword>
<protein>
    <submittedName>
        <fullName evidence="4">NAD(P)H-dependent oxidoreductase</fullName>
    </submittedName>
</protein>
<evidence type="ECO:0000256" key="2">
    <source>
        <dbReference type="ARBA" id="ARBA00022643"/>
    </source>
</evidence>
<dbReference type="RefSeq" id="WP_186637298.1">
    <property type="nucleotide sequence ID" value="NZ_JACOAF010000025.1"/>
</dbReference>
<dbReference type="InterPro" id="IPR005025">
    <property type="entry name" value="FMN_Rdtase-like_dom"/>
</dbReference>
<evidence type="ECO:0000259" key="3">
    <source>
        <dbReference type="Pfam" id="PF03358"/>
    </source>
</evidence>
<dbReference type="SUPFAM" id="SSF52218">
    <property type="entry name" value="Flavoproteins"/>
    <property type="match status" value="1"/>
</dbReference>
<evidence type="ECO:0000313" key="4">
    <source>
        <dbReference type="EMBL" id="MBC3540172.1"/>
    </source>
</evidence>
<dbReference type="InterPro" id="IPR051796">
    <property type="entry name" value="ISF_SsuE-like"/>
</dbReference>
<gene>
    <name evidence="4" type="ORF">H7U12_10800</name>
</gene>
<feature type="domain" description="NADPH-dependent FMN reductase-like" evidence="3">
    <location>
        <begin position="5"/>
        <end position="118"/>
    </location>
</feature>